<proteinExistence type="predicted"/>
<gene>
    <name evidence="1" type="ORF">SAMN05421812_101113</name>
</gene>
<accession>A0A239FYP0</accession>
<organism evidence="1 2">
    <name type="scientific">Asanoa hainanensis</name>
    <dbReference type="NCBI Taxonomy" id="560556"/>
    <lineage>
        <taxon>Bacteria</taxon>
        <taxon>Bacillati</taxon>
        <taxon>Actinomycetota</taxon>
        <taxon>Actinomycetes</taxon>
        <taxon>Micromonosporales</taxon>
        <taxon>Micromonosporaceae</taxon>
        <taxon>Asanoa</taxon>
    </lineage>
</organism>
<dbReference type="Proteomes" id="UP000198362">
    <property type="component" value="Unassembled WGS sequence"/>
</dbReference>
<evidence type="ECO:0000313" key="2">
    <source>
        <dbReference type="Proteomes" id="UP000198362"/>
    </source>
</evidence>
<reference evidence="1 2" key="1">
    <citation type="submission" date="2017-06" db="EMBL/GenBank/DDBJ databases">
        <authorList>
            <person name="Kim H.J."/>
            <person name="Triplett B.A."/>
        </authorList>
    </citation>
    <scope>NUCLEOTIDE SEQUENCE [LARGE SCALE GENOMIC DNA]</scope>
    <source>
        <strain evidence="1 2">CGMCC 4.5593</strain>
    </source>
</reference>
<protein>
    <submittedName>
        <fullName evidence="1">Uncharacterized protein</fullName>
    </submittedName>
</protein>
<name>A0A239FYP0_9ACTN</name>
<dbReference type="AlphaFoldDB" id="A0A239FYP0"/>
<sequence length="107" mass="11689">MPALAERMRLSAFLVRFLLCEAAFGPYGGYASVPSASVGELLGQLRQVPLPPMRWPTDPTHHYVGPGVVVMLCDPGDGDVEVYIGSRHRAALRPYRTPGFVWDSFSG</sequence>
<dbReference type="EMBL" id="FZPH01000001">
    <property type="protein sequence ID" value="SNS61313.1"/>
    <property type="molecule type" value="Genomic_DNA"/>
</dbReference>
<evidence type="ECO:0000313" key="1">
    <source>
        <dbReference type="EMBL" id="SNS61313.1"/>
    </source>
</evidence>
<keyword evidence="2" id="KW-1185">Reference proteome</keyword>